<gene>
    <name evidence="1" type="ORF">P2W56_00535</name>
</gene>
<name>A0AB38XVM2_CORAY</name>
<organism evidence="1 2">
    <name type="scientific">Corynebacterium amycolatum</name>
    <dbReference type="NCBI Taxonomy" id="43765"/>
    <lineage>
        <taxon>Bacteria</taxon>
        <taxon>Bacillati</taxon>
        <taxon>Actinomycetota</taxon>
        <taxon>Actinomycetes</taxon>
        <taxon>Mycobacteriales</taxon>
        <taxon>Corynebacteriaceae</taxon>
        <taxon>Corynebacterium</taxon>
    </lineage>
</organism>
<dbReference type="EMBL" id="CP120206">
    <property type="protein sequence ID" value="WET43978.1"/>
    <property type="molecule type" value="Genomic_DNA"/>
</dbReference>
<evidence type="ECO:0000313" key="2">
    <source>
        <dbReference type="Proteomes" id="UP001220238"/>
    </source>
</evidence>
<protein>
    <submittedName>
        <fullName evidence="1">Uncharacterized protein</fullName>
    </submittedName>
</protein>
<dbReference type="RefSeq" id="WP_235191269.1">
    <property type="nucleotide sequence ID" value="NZ_CP046975.1"/>
</dbReference>
<accession>A0AB38XVM2</accession>
<dbReference type="Proteomes" id="UP001220238">
    <property type="component" value="Chromosome"/>
</dbReference>
<proteinExistence type="predicted"/>
<reference evidence="1" key="1">
    <citation type="submission" date="2023-03" db="EMBL/GenBank/DDBJ databases">
        <title>Corynebacterium amycolatum SB-1.</title>
        <authorList>
            <person name="Jo H."/>
        </authorList>
    </citation>
    <scope>NUCLEOTIDE SEQUENCE</scope>
    <source>
        <strain evidence="1">SB-1</strain>
    </source>
</reference>
<dbReference type="GeneID" id="92768219"/>
<sequence>MPVTSAVVGRFPQERWVGFLIRGWWLVVREKGLVNVTSLPTLVVDNLCGDAIVANPSEGLTIGRDADLKVGEDNRYMHRIAMYVYAESGMWFLLNNCEHVTAMVHIPEVSRSFRLAPQQRFDLSYPEYFIRFSVKDDQYEIQIKQDIEHADAKVVLPTDGTETISVGELPERQRALIAAYAEDYLRGRIDTIMVSCTDAEAGRKLGGKTAKAVEHYRTALFESALSKGLVSSKERQRVNQKSRLQLVVVAAIEARLVTADDLKLLA</sequence>
<evidence type="ECO:0000313" key="1">
    <source>
        <dbReference type="EMBL" id="WET43978.1"/>
    </source>
</evidence>
<dbReference type="AlphaFoldDB" id="A0AB38XVM2"/>